<dbReference type="STRING" id="910347.SAMN05421773_107241"/>
<dbReference type="RefSeq" id="WP_093839338.1">
    <property type="nucleotide sequence ID" value="NZ_FOLM01000007.1"/>
</dbReference>
<dbReference type="PROSITE" id="PS50928">
    <property type="entry name" value="ABC_TM1"/>
    <property type="match status" value="1"/>
</dbReference>
<evidence type="ECO:0000256" key="1">
    <source>
        <dbReference type="ARBA" id="ARBA00004651"/>
    </source>
</evidence>
<feature type="transmembrane region" description="Helical" evidence="7">
    <location>
        <begin position="53"/>
        <end position="70"/>
    </location>
</feature>
<evidence type="ECO:0000259" key="9">
    <source>
        <dbReference type="PROSITE" id="PS50928"/>
    </source>
</evidence>
<protein>
    <submittedName>
        <fullName evidence="10">Phosphonate transport system permease protein</fullName>
    </submittedName>
</protein>
<organism evidence="10 11">
    <name type="scientific">Streptomyces aidingensis</name>
    <dbReference type="NCBI Taxonomy" id="910347"/>
    <lineage>
        <taxon>Bacteria</taxon>
        <taxon>Bacillati</taxon>
        <taxon>Actinomycetota</taxon>
        <taxon>Actinomycetes</taxon>
        <taxon>Kitasatosporales</taxon>
        <taxon>Streptomycetaceae</taxon>
        <taxon>Streptomyces</taxon>
    </lineage>
</organism>
<feature type="transmembrane region" description="Helical" evidence="7">
    <location>
        <begin position="162"/>
        <end position="183"/>
    </location>
</feature>
<keyword evidence="6 7" id="KW-0472">Membrane</keyword>
<evidence type="ECO:0000256" key="3">
    <source>
        <dbReference type="ARBA" id="ARBA00022475"/>
    </source>
</evidence>
<evidence type="ECO:0000256" key="8">
    <source>
        <dbReference type="SAM" id="MobiDB-lite"/>
    </source>
</evidence>
<gene>
    <name evidence="10" type="ORF">SAMN05421773_107241</name>
</gene>
<keyword evidence="3" id="KW-1003">Cell membrane</keyword>
<dbReference type="GO" id="GO:0015416">
    <property type="term" value="F:ABC-type phosphonate transporter activity"/>
    <property type="evidence" value="ECO:0007669"/>
    <property type="project" value="InterPro"/>
</dbReference>
<evidence type="ECO:0000256" key="7">
    <source>
        <dbReference type="RuleBase" id="RU363032"/>
    </source>
</evidence>
<feature type="region of interest" description="Disordered" evidence="8">
    <location>
        <begin position="1"/>
        <end position="48"/>
    </location>
</feature>
<comment type="subcellular location">
    <subcellularLocation>
        <location evidence="1 7">Cell membrane</location>
        <topology evidence="1 7">Multi-pass membrane protein</topology>
    </subcellularLocation>
</comment>
<name>A0A1I1NGY5_9ACTN</name>
<dbReference type="CDD" id="cd06261">
    <property type="entry name" value="TM_PBP2"/>
    <property type="match status" value="1"/>
</dbReference>
<dbReference type="InterPro" id="IPR000515">
    <property type="entry name" value="MetI-like"/>
</dbReference>
<accession>A0A1I1NGY5</accession>
<feature type="transmembrane region" description="Helical" evidence="7">
    <location>
        <begin position="275"/>
        <end position="296"/>
    </location>
</feature>
<dbReference type="NCBIfam" id="TIGR01097">
    <property type="entry name" value="PhnE"/>
    <property type="match status" value="1"/>
</dbReference>
<dbReference type="GO" id="GO:0005886">
    <property type="term" value="C:plasma membrane"/>
    <property type="evidence" value="ECO:0007669"/>
    <property type="project" value="UniProtKB-SubCell"/>
</dbReference>
<dbReference type="InterPro" id="IPR005769">
    <property type="entry name" value="PhnE/PtxC"/>
</dbReference>
<dbReference type="PANTHER" id="PTHR30043">
    <property type="entry name" value="PHOSPHONATES TRANSPORT SYSTEM PERMEASE PROTEIN"/>
    <property type="match status" value="1"/>
</dbReference>
<dbReference type="OrthoDB" id="9808005at2"/>
<proteinExistence type="inferred from homology"/>
<dbReference type="AlphaFoldDB" id="A0A1I1NGY5"/>
<dbReference type="Pfam" id="PF00528">
    <property type="entry name" value="BPD_transp_1"/>
    <property type="match status" value="1"/>
</dbReference>
<feature type="transmembrane region" description="Helical" evidence="7">
    <location>
        <begin position="116"/>
        <end position="141"/>
    </location>
</feature>
<evidence type="ECO:0000256" key="6">
    <source>
        <dbReference type="ARBA" id="ARBA00023136"/>
    </source>
</evidence>
<dbReference type="PANTHER" id="PTHR30043:SF1">
    <property type="entry name" value="ABC TRANSPORT SYSTEM PERMEASE PROTEIN P69"/>
    <property type="match status" value="1"/>
</dbReference>
<evidence type="ECO:0000256" key="4">
    <source>
        <dbReference type="ARBA" id="ARBA00022692"/>
    </source>
</evidence>
<keyword evidence="5 7" id="KW-1133">Transmembrane helix</keyword>
<dbReference type="Gene3D" id="1.10.3720.10">
    <property type="entry name" value="MetI-like"/>
    <property type="match status" value="1"/>
</dbReference>
<dbReference type="EMBL" id="FOLM01000007">
    <property type="protein sequence ID" value="SFC93000.1"/>
    <property type="molecule type" value="Genomic_DNA"/>
</dbReference>
<keyword evidence="4 7" id="KW-0812">Transmembrane</keyword>
<keyword evidence="2 7" id="KW-0813">Transport</keyword>
<evidence type="ECO:0000313" key="10">
    <source>
        <dbReference type="EMBL" id="SFC93000.1"/>
    </source>
</evidence>
<evidence type="ECO:0000256" key="2">
    <source>
        <dbReference type="ARBA" id="ARBA00022448"/>
    </source>
</evidence>
<feature type="domain" description="ABC transmembrane type-1" evidence="9">
    <location>
        <begin position="110"/>
        <end position="293"/>
    </location>
</feature>
<keyword evidence="11" id="KW-1185">Reference proteome</keyword>
<dbReference type="Proteomes" id="UP000199207">
    <property type="component" value="Unassembled WGS sequence"/>
</dbReference>
<sequence length="305" mass="31844">MSTSVKKGNCGPRVPVDDAGESRAADGAGQPPPAAPRRRRPAEPAGNPRRSRTLWLVFLVAAAAIGWSLHGTGVDVASLAAGWEGAREIAVGLFPPDMDGDLLRSVGDAVIETLQISLAALFFGTVMGLLLAVLMAGNIGAPAWLASSARLIATVFRSVPELLWALVFVAMIGLGPAAGVYAISLHAAGLLAKLVSEQLEAVDPAPVEAMRLTGASRKATGVLAVIPQARNNIASLVLYQWECNIRSSAIVGFVGAGGIGQSLGISMRLFRYQELATLMIALLLLVIGVDQISRLLRRRMGAATR</sequence>
<dbReference type="SUPFAM" id="SSF161098">
    <property type="entry name" value="MetI-like"/>
    <property type="match status" value="1"/>
</dbReference>
<evidence type="ECO:0000256" key="5">
    <source>
        <dbReference type="ARBA" id="ARBA00022989"/>
    </source>
</evidence>
<evidence type="ECO:0000313" key="11">
    <source>
        <dbReference type="Proteomes" id="UP000199207"/>
    </source>
</evidence>
<dbReference type="InterPro" id="IPR035906">
    <property type="entry name" value="MetI-like_sf"/>
</dbReference>
<comment type="similarity">
    <text evidence="7">Belongs to the binding-protein-dependent transport system permease family.</text>
</comment>
<reference evidence="10 11" key="1">
    <citation type="submission" date="2016-10" db="EMBL/GenBank/DDBJ databases">
        <authorList>
            <person name="de Groot N.N."/>
        </authorList>
    </citation>
    <scope>NUCLEOTIDE SEQUENCE [LARGE SCALE GENOMIC DNA]</scope>
    <source>
        <strain evidence="10 11">CGMCC 4.5739</strain>
    </source>
</reference>